<dbReference type="InterPro" id="IPR008242">
    <property type="entry name" value="Chor_mutase/pphenate_deHydtase"/>
</dbReference>
<feature type="domain" description="ACT" evidence="10">
    <location>
        <begin position="198"/>
        <end position="274"/>
    </location>
</feature>
<evidence type="ECO:0000256" key="8">
    <source>
        <dbReference type="PIRSR" id="PIRSR001500-2"/>
    </source>
</evidence>
<comment type="pathway">
    <text evidence="1">Amino-acid biosynthesis; L-phenylalanine biosynthesis; phenylpyruvate from prephenate: step 1/1.</text>
</comment>
<dbReference type="PIRSF" id="PIRSF001500">
    <property type="entry name" value="Chor_mut_pdt_Ppr"/>
    <property type="match status" value="1"/>
</dbReference>
<evidence type="ECO:0000313" key="11">
    <source>
        <dbReference type="EMBL" id="BCI62351.1"/>
    </source>
</evidence>
<feature type="domain" description="Prephenate dehydratase" evidence="9">
    <location>
        <begin position="3"/>
        <end position="181"/>
    </location>
</feature>
<accession>A0A7G1HV03</accession>
<evidence type="ECO:0000256" key="1">
    <source>
        <dbReference type="ARBA" id="ARBA00004741"/>
    </source>
</evidence>
<organism evidence="11 12">
    <name type="scientific">Coprobacter secundus subsp. similis</name>
    <dbReference type="NCBI Taxonomy" id="2751153"/>
    <lineage>
        <taxon>Bacteria</taxon>
        <taxon>Pseudomonadati</taxon>
        <taxon>Bacteroidota</taxon>
        <taxon>Bacteroidia</taxon>
        <taxon>Bacteroidales</taxon>
        <taxon>Barnesiellaceae</taxon>
        <taxon>Coprobacter</taxon>
    </lineage>
</organism>
<reference evidence="12" key="1">
    <citation type="submission" date="2020-07" db="EMBL/GenBank/DDBJ databases">
        <title>Complete genome sequencing of Coprobacter sp. strain 2CBH44.</title>
        <authorList>
            <person name="Sakamoto M."/>
            <person name="Murakami T."/>
            <person name="Mori H."/>
        </authorList>
    </citation>
    <scope>NUCLEOTIDE SEQUENCE [LARGE SCALE GENOMIC DNA]</scope>
    <source>
        <strain evidence="12">2CBH44</strain>
    </source>
</reference>
<dbReference type="PANTHER" id="PTHR21022">
    <property type="entry name" value="PREPHENATE DEHYDRATASE P PROTEIN"/>
    <property type="match status" value="1"/>
</dbReference>
<dbReference type="Pfam" id="PF00800">
    <property type="entry name" value="PDT"/>
    <property type="match status" value="1"/>
</dbReference>
<dbReference type="GO" id="GO:0005737">
    <property type="term" value="C:cytoplasm"/>
    <property type="evidence" value="ECO:0007669"/>
    <property type="project" value="TreeGrafter"/>
</dbReference>
<gene>
    <name evidence="11" type="ORF">Cop2CBH44_07040</name>
</gene>
<dbReference type="PANTHER" id="PTHR21022:SF19">
    <property type="entry name" value="PREPHENATE DEHYDRATASE-RELATED"/>
    <property type="match status" value="1"/>
</dbReference>
<name>A0A7G1HV03_9BACT</name>
<evidence type="ECO:0000256" key="3">
    <source>
        <dbReference type="ARBA" id="ARBA00022605"/>
    </source>
</evidence>
<dbReference type="GO" id="GO:0009094">
    <property type="term" value="P:L-phenylalanine biosynthetic process"/>
    <property type="evidence" value="ECO:0007669"/>
    <property type="project" value="UniProtKB-UniPathway"/>
</dbReference>
<dbReference type="CDD" id="cd13631">
    <property type="entry name" value="PBP2_Ct-PDT_like"/>
    <property type="match status" value="1"/>
</dbReference>
<dbReference type="KEGG" id="copr:Cop2CBH44_07040"/>
<dbReference type="PROSITE" id="PS51671">
    <property type="entry name" value="ACT"/>
    <property type="match status" value="1"/>
</dbReference>
<keyword evidence="3" id="KW-0028">Amino-acid biosynthesis</keyword>
<evidence type="ECO:0000256" key="5">
    <source>
        <dbReference type="ARBA" id="ARBA00023222"/>
    </source>
</evidence>
<dbReference type="Proteomes" id="UP000594042">
    <property type="component" value="Chromosome"/>
</dbReference>
<dbReference type="EMBL" id="AP023322">
    <property type="protein sequence ID" value="BCI62351.1"/>
    <property type="molecule type" value="Genomic_DNA"/>
</dbReference>
<dbReference type="EC" id="4.2.1.51" evidence="2"/>
<dbReference type="Gene3D" id="3.40.190.10">
    <property type="entry name" value="Periplasmic binding protein-like II"/>
    <property type="match status" value="2"/>
</dbReference>
<dbReference type="GO" id="GO:0004664">
    <property type="term" value="F:prephenate dehydratase activity"/>
    <property type="evidence" value="ECO:0007669"/>
    <property type="project" value="UniProtKB-EC"/>
</dbReference>
<evidence type="ECO:0000259" key="10">
    <source>
        <dbReference type="PROSITE" id="PS51671"/>
    </source>
</evidence>
<keyword evidence="5" id="KW-0584">Phenylalanine biosynthesis</keyword>
<dbReference type="InterPro" id="IPR002912">
    <property type="entry name" value="ACT_dom"/>
</dbReference>
<evidence type="ECO:0000256" key="6">
    <source>
        <dbReference type="ARBA" id="ARBA00023239"/>
    </source>
</evidence>
<dbReference type="InterPro" id="IPR001086">
    <property type="entry name" value="Preph_deHydtase"/>
</dbReference>
<dbReference type="PROSITE" id="PS51171">
    <property type="entry name" value="PREPHENATE_DEHYDR_3"/>
    <property type="match status" value="1"/>
</dbReference>
<keyword evidence="12" id="KW-1185">Reference proteome</keyword>
<keyword evidence="6" id="KW-0456">Lyase</keyword>
<sequence>MKKVAIQGISGCYHEMAARRFFRDEDIEIDPCQTFDELFTHMSKDTSLLGIMAIENTIAGSLLQNHELLRQSELCVVGEYKLRISHVLAALPGETIEKITEINSHPIALMQCSDFLHSYPSIKIVEKGDTAGSALEIAQHKLKGHAAICGSLAAELYGLDILAEGIETNKRNFTRFLVLADSWKKDELIDESKINKSSLVFSLPHTQGSLSKVLTILSFYDVNLTKIQSLPIIGREWEYRFYVDVTFDNYIRYRQALDAIKPLTKDFKILGEYAEFNQPL</sequence>
<dbReference type="RefSeq" id="WP_021930324.1">
    <property type="nucleotide sequence ID" value="NZ_AP023322.1"/>
</dbReference>
<dbReference type="UniPathway" id="UPA00121">
    <property type="reaction ID" value="UER00345"/>
</dbReference>
<protein>
    <recommendedName>
        <fullName evidence="2">prephenate dehydratase</fullName>
        <ecNumber evidence="2">4.2.1.51</ecNumber>
    </recommendedName>
</protein>
<dbReference type="Gene3D" id="3.30.70.260">
    <property type="match status" value="1"/>
</dbReference>
<dbReference type="InterPro" id="IPR045865">
    <property type="entry name" value="ACT-like_dom_sf"/>
</dbReference>
<evidence type="ECO:0000259" key="9">
    <source>
        <dbReference type="PROSITE" id="PS51171"/>
    </source>
</evidence>
<keyword evidence="4" id="KW-0057">Aromatic amino acid biosynthesis</keyword>
<evidence type="ECO:0000256" key="4">
    <source>
        <dbReference type="ARBA" id="ARBA00023141"/>
    </source>
</evidence>
<dbReference type="SUPFAM" id="SSF55021">
    <property type="entry name" value="ACT-like"/>
    <property type="match status" value="1"/>
</dbReference>
<dbReference type="AlphaFoldDB" id="A0A7G1HV03"/>
<comment type="catalytic activity">
    <reaction evidence="7">
        <text>prephenate + H(+) = 3-phenylpyruvate + CO2 + H2O</text>
        <dbReference type="Rhea" id="RHEA:21648"/>
        <dbReference type="ChEBI" id="CHEBI:15377"/>
        <dbReference type="ChEBI" id="CHEBI:15378"/>
        <dbReference type="ChEBI" id="CHEBI:16526"/>
        <dbReference type="ChEBI" id="CHEBI:18005"/>
        <dbReference type="ChEBI" id="CHEBI:29934"/>
        <dbReference type="EC" id="4.2.1.51"/>
    </reaction>
</comment>
<proteinExistence type="predicted"/>
<evidence type="ECO:0000313" key="12">
    <source>
        <dbReference type="Proteomes" id="UP000594042"/>
    </source>
</evidence>
<evidence type="ECO:0000256" key="2">
    <source>
        <dbReference type="ARBA" id="ARBA00013147"/>
    </source>
</evidence>
<dbReference type="CDD" id="cd04905">
    <property type="entry name" value="ACT_CM-PDT"/>
    <property type="match status" value="1"/>
</dbReference>
<feature type="site" description="Essential for prephenate dehydratase activity" evidence="8">
    <location>
        <position position="174"/>
    </location>
</feature>
<evidence type="ECO:0000256" key="7">
    <source>
        <dbReference type="ARBA" id="ARBA00047848"/>
    </source>
</evidence>
<dbReference type="SUPFAM" id="SSF53850">
    <property type="entry name" value="Periplasmic binding protein-like II"/>
    <property type="match status" value="1"/>
</dbReference>